<dbReference type="InterPro" id="IPR035642">
    <property type="entry name" value="MraZ_N"/>
</dbReference>
<gene>
    <name evidence="7" type="primary">mraZ</name>
    <name evidence="10" type="ORF">C9E81_02860</name>
</gene>
<protein>
    <recommendedName>
        <fullName evidence="1 7">Transcriptional regulator MraZ</fullName>
    </recommendedName>
</protein>
<evidence type="ECO:0000256" key="1">
    <source>
        <dbReference type="ARBA" id="ARBA00013860"/>
    </source>
</evidence>
<dbReference type="EMBL" id="QOKZ01000001">
    <property type="protein sequence ID" value="RMC37699.1"/>
    <property type="molecule type" value="Genomic_DNA"/>
</dbReference>
<dbReference type="InterPro" id="IPR035644">
    <property type="entry name" value="MraZ_C"/>
</dbReference>
<dbReference type="InterPro" id="IPR038619">
    <property type="entry name" value="MraZ_sf"/>
</dbReference>
<dbReference type="PANTHER" id="PTHR34701">
    <property type="entry name" value="TRANSCRIPTIONAL REGULATOR MRAZ"/>
    <property type="match status" value="1"/>
</dbReference>
<keyword evidence="6 7" id="KW-0804">Transcription</keyword>
<keyword evidence="11" id="KW-1185">Reference proteome</keyword>
<dbReference type="Gene3D" id="3.40.1550.20">
    <property type="entry name" value="Transcriptional regulator MraZ domain"/>
    <property type="match status" value="1"/>
</dbReference>
<dbReference type="GO" id="GO:0009295">
    <property type="term" value="C:nucleoid"/>
    <property type="evidence" value="ECO:0007669"/>
    <property type="project" value="UniProtKB-SubCell"/>
</dbReference>
<dbReference type="GO" id="GO:0003700">
    <property type="term" value="F:DNA-binding transcription factor activity"/>
    <property type="evidence" value="ECO:0007669"/>
    <property type="project" value="UniProtKB-UniRule"/>
</dbReference>
<dbReference type="Proteomes" id="UP000273516">
    <property type="component" value="Unassembled WGS sequence"/>
</dbReference>
<evidence type="ECO:0000256" key="3">
    <source>
        <dbReference type="ARBA" id="ARBA00022737"/>
    </source>
</evidence>
<dbReference type="GO" id="GO:2000143">
    <property type="term" value="P:negative regulation of DNA-templated transcription initiation"/>
    <property type="evidence" value="ECO:0007669"/>
    <property type="project" value="TreeGrafter"/>
</dbReference>
<dbReference type="HAMAP" id="MF_01008">
    <property type="entry name" value="MraZ"/>
    <property type="match status" value="1"/>
</dbReference>
<comment type="caution">
    <text evidence="10">The sequence shown here is derived from an EMBL/GenBank/DDBJ whole genome shotgun (WGS) entry which is preliminary data.</text>
</comment>
<sequence>MARKFRGTESVKLDGKGRMSIPAKMRRVFDAGDPSFATSNTGRTQIVAVYGPDWWNWIELYTIEAADEIDEQIDRLTRGSKERRWLEQLMNGQSTDLEIDREGRLVLPLRLRERLGLTEGVETVFASHGDYIKVYHPDSPPKDIEELEEFTASKGPGFDPREFLSEVDSDEE</sequence>
<name>A0A3M0MJA9_9RHOB</name>
<dbReference type="OrthoDB" id="9807753at2"/>
<dbReference type="InterPro" id="IPR037914">
    <property type="entry name" value="SpoVT-AbrB_sf"/>
</dbReference>
<keyword evidence="3" id="KW-0677">Repeat</keyword>
<keyword evidence="5 7" id="KW-0238">DNA-binding</keyword>
<proteinExistence type="inferred from homology"/>
<dbReference type="InterPro" id="IPR007159">
    <property type="entry name" value="SpoVT-AbrB_dom"/>
</dbReference>
<keyword evidence="10" id="KW-0131">Cell cycle</keyword>
<dbReference type="GO" id="GO:0000976">
    <property type="term" value="F:transcription cis-regulatory region binding"/>
    <property type="evidence" value="ECO:0007669"/>
    <property type="project" value="TreeGrafter"/>
</dbReference>
<evidence type="ECO:0000256" key="7">
    <source>
        <dbReference type="HAMAP-Rule" id="MF_01008"/>
    </source>
</evidence>
<keyword evidence="4 7" id="KW-0805">Transcription regulation</keyword>
<keyword evidence="10" id="KW-0132">Cell division</keyword>
<reference evidence="10 11" key="1">
    <citation type="submission" date="2018-07" db="EMBL/GenBank/DDBJ databases">
        <authorList>
            <person name="Zhang Y."/>
            <person name="Wang L."/>
            <person name="Ma S."/>
        </authorList>
    </citation>
    <scope>NUCLEOTIDE SEQUENCE [LARGE SCALE GENOMIC DNA]</scope>
    <source>
        <strain evidence="10 11">4-2</strain>
    </source>
</reference>
<dbReference type="InterPro" id="IPR003444">
    <property type="entry name" value="MraZ"/>
</dbReference>
<dbReference type="AlphaFoldDB" id="A0A3M0MJA9"/>
<evidence type="ECO:0000256" key="5">
    <source>
        <dbReference type="ARBA" id="ARBA00023125"/>
    </source>
</evidence>
<dbReference type="PANTHER" id="PTHR34701:SF1">
    <property type="entry name" value="TRANSCRIPTIONAL REGULATOR MRAZ"/>
    <property type="match status" value="1"/>
</dbReference>
<organism evidence="10 11">
    <name type="scientific">Paracoccus alkanivorans</name>
    <dbReference type="NCBI Taxonomy" id="2116655"/>
    <lineage>
        <taxon>Bacteria</taxon>
        <taxon>Pseudomonadati</taxon>
        <taxon>Pseudomonadota</taxon>
        <taxon>Alphaproteobacteria</taxon>
        <taxon>Rhodobacterales</taxon>
        <taxon>Paracoccaceae</taxon>
        <taxon>Paracoccus</taxon>
    </lineage>
</organism>
<comment type="subunit">
    <text evidence="7">Forms oligomers.</text>
</comment>
<evidence type="ECO:0000313" key="10">
    <source>
        <dbReference type="EMBL" id="RMC37699.1"/>
    </source>
</evidence>
<dbReference type="GO" id="GO:0051301">
    <property type="term" value="P:cell division"/>
    <property type="evidence" value="ECO:0007669"/>
    <property type="project" value="UniProtKB-KW"/>
</dbReference>
<evidence type="ECO:0000313" key="11">
    <source>
        <dbReference type="Proteomes" id="UP000273516"/>
    </source>
</evidence>
<dbReference type="RefSeq" id="WP_122110786.1">
    <property type="nucleotide sequence ID" value="NZ_QOKZ01000001.1"/>
</dbReference>
<feature type="region of interest" description="Disordered" evidence="8">
    <location>
        <begin position="151"/>
        <end position="172"/>
    </location>
</feature>
<dbReference type="Pfam" id="PF02381">
    <property type="entry name" value="MraZ"/>
    <property type="match status" value="1"/>
</dbReference>
<accession>A0A3M0MJA9</accession>
<feature type="domain" description="SpoVT-AbrB" evidence="9">
    <location>
        <begin position="8"/>
        <end position="65"/>
    </location>
</feature>
<evidence type="ECO:0000256" key="8">
    <source>
        <dbReference type="SAM" id="MobiDB-lite"/>
    </source>
</evidence>
<evidence type="ECO:0000256" key="4">
    <source>
        <dbReference type="ARBA" id="ARBA00023015"/>
    </source>
</evidence>
<dbReference type="CDD" id="cd16320">
    <property type="entry name" value="MraZ_N"/>
    <property type="match status" value="1"/>
</dbReference>
<dbReference type="PROSITE" id="PS51740">
    <property type="entry name" value="SPOVT_ABRB"/>
    <property type="match status" value="2"/>
</dbReference>
<keyword evidence="2 7" id="KW-0963">Cytoplasm</keyword>
<evidence type="ECO:0000256" key="2">
    <source>
        <dbReference type="ARBA" id="ARBA00022490"/>
    </source>
</evidence>
<dbReference type="InterPro" id="IPR020603">
    <property type="entry name" value="MraZ_dom"/>
</dbReference>
<comment type="similarity">
    <text evidence="7">Belongs to the MraZ family.</text>
</comment>
<dbReference type="SUPFAM" id="SSF89447">
    <property type="entry name" value="AbrB/MazE/MraZ-like"/>
    <property type="match status" value="1"/>
</dbReference>
<evidence type="ECO:0000256" key="6">
    <source>
        <dbReference type="ARBA" id="ARBA00023163"/>
    </source>
</evidence>
<comment type="subcellular location">
    <subcellularLocation>
        <location evidence="7">Cytoplasm</location>
        <location evidence="7">Nucleoid</location>
    </subcellularLocation>
</comment>
<evidence type="ECO:0000259" key="9">
    <source>
        <dbReference type="PROSITE" id="PS51740"/>
    </source>
</evidence>
<dbReference type="GO" id="GO:0005737">
    <property type="term" value="C:cytoplasm"/>
    <property type="evidence" value="ECO:0007669"/>
    <property type="project" value="UniProtKB-UniRule"/>
</dbReference>
<feature type="domain" description="SpoVT-AbrB" evidence="9">
    <location>
        <begin position="94"/>
        <end position="139"/>
    </location>
</feature>
<dbReference type="CDD" id="cd16321">
    <property type="entry name" value="MraZ_C"/>
    <property type="match status" value="1"/>
</dbReference>